<reference evidence="3 4" key="1">
    <citation type="submission" date="2014-11" db="EMBL/GenBank/DDBJ databases">
        <authorList>
            <person name="Zhu J."/>
            <person name="Qi W."/>
            <person name="Song R."/>
        </authorList>
    </citation>
    <scope>NUCLEOTIDE SEQUENCE [LARGE SCALE GENOMIC DNA]</scope>
</reference>
<proteinExistence type="predicted"/>
<evidence type="ECO:0000256" key="2">
    <source>
        <dbReference type="SAM" id="Phobius"/>
    </source>
</evidence>
<dbReference type="InParanoid" id="A0A0G4H5N4"/>
<feature type="region of interest" description="Disordered" evidence="1">
    <location>
        <begin position="1"/>
        <end position="31"/>
    </location>
</feature>
<keyword evidence="2" id="KW-0472">Membrane</keyword>
<keyword evidence="4" id="KW-1185">Reference proteome</keyword>
<sequence>MRPLQHPHPAALGPATRPSAPPRGAGRMAIDGRVGWPAGRHVIGHRQQSDQDHDSGSGPLTEELLSSHHHRQWNRWMVECREERRRDSLPYRDKGYSLAGAAGASTAAAAAAAAPATGGGRGDGAKSRRWFQCGFSRLTDDAAAKADIAILCVYGSAVGLLLVHLVLLAETNPFAMDDRLREALTAVRQLQGDRQTAEKTVEWLRADHWG</sequence>
<keyword evidence="2" id="KW-1133">Transmembrane helix</keyword>
<feature type="transmembrane region" description="Helical" evidence="2">
    <location>
        <begin position="148"/>
        <end position="169"/>
    </location>
</feature>
<dbReference type="Proteomes" id="UP000041254">
    <property type="component" value="Unassembled WGS sequence"/>
</dbReference>
<name>A0A0G4H5N4_VITBC</name>
<dbReference type="EMBL" id="CDMY01001019">
    <property type="protein sequence ID" value="CEM38974.1"/>
    <property type="molecule type" value="Genomic_DNA"/>
</dbReference>
<evidence type="ECO:0000313" key="4">
    <source>
        <dbReference type="Proteomes" id="UP000041254"/>
    </source>
</evidence>
<evidence type="ECO:0000256" key="1">
    <source>
        <dbReference type="SAM" id="MobiDB-lite"/>
    </source>
</evidence>
<evidence type="ECO:0000313" key="3">
    <source>
        <dbReference type="EMBL" id="CEM38974.1"/>
    </source>
</evidence>
<dbReference type="VEuPathDB" id="CryptoDB:Vbra_10623"/>
<organism evidence="3 4">
    <name type="scientific">Vitrella brassicaformis (strain CCMP3155)</name>
    <dbReference type="NCBI Taxonomy" id="1169540"/>
    <lineage>
        <taxon>Eukaryota</taxon>
        <taxon>Sar</taxon>
        <taxon>Alveolata</taxon>
        <taxon>Colpodellida</taxon>
        <taxon>Vitrellaceae</taxon>
        <taxon>Vitrella</taxon>
    </lineage>
</organism>
<feature type="region of interest" description="Disordered" evidence="1">
    <location>
        <begin position="44"/>
        <end position="65"/>
    </location>
</feature>
<dbReference type="AlphaFoldDB" id="A0A0G4H5N4"/>
<feature type="transmembrane region" description="Helical" evidence="2">
    <location>
        <begin position="95"/>
        <end position="114"/>
    </location>
</feature>
<protein>
    <submittedName>
        <fullName evidence="3">Uncharacterized protein</fullName>
    </submittedName>
</protein>
<accession>A0A0G4H5N4</accession>
<keyword evidence="2" id="KW-0812">Transmembrane</keyword>
<gene>
    <name evidence="3" type="ORF">Vbra_10623</name>
</gene>